<dbReference type="CDD" id="cd01107">
    <property type="entry name" value="HTH_BmrR"/>
    <property type="match status" value="1"/>
</dbReference>
<evidence type="ECO:0000313" key="6">
    <source>
        <dbReference type="EMBL" id="TDG71973.1"/>
    </source>
</evidence>
<dbReference type="EMBL" id="PUFN01000018">
    <property type="protein sequence ID" value="TDG71973.1"/>
    <property type="molecule type" value="Genomic_DNA"/>
</dbReference>
<keyword evidence="7" id="KW-1185">Reference proteome</keyword>
<reference evidence="6 7" key="1">
    <citation type="journal article" date="2019" name="Appl. Microbiol. Biotechnol.">
        <title>Uncovering carbohydrate metabolism through a genotype-phenotype association study of 56 lactic acid bacteria genomes.</title>
        <authorList>
            <person name="Buron-Moles G."/>
            <person name="Chailyan A."/>
            <person name="Dolejs I."/>
            <person name="Forster J."/>
            <person name="Miks M.H."/>
        </authorList>
    </citation>
    <scope>NUCLEOTIDE SEQUENCE [LARGE SCALE GENOMIC DNA]</scope>
    <source>
        <strain evidence="6 7">ATCC 29644</strain>
    </source>
</reference>
<dbReference type="InterPro" id="IPR029442">
    <property type="entry name" value="GyrI-like"/>
</dbReference>
<dbReference type="InterPro" id="IPR011256">
    <property type="entry name" value="Reg_factor_effector_dom_sf"/>
</dbReference>
<dbReference type="GO" id="GO:0003700">
    <property type="term" value="F:DNA-binding transcription factor activity"/>
    <property type="evidence" value="ECO:0007669"/>
    <property type="project" value="InterPro"/>
</dbReference>
<dbReference type="RefSeq" id="WP_010018722.1">
    <property type="nucleotide sequence ID" value="NZ_PUFN01000018.1"/>
</dbReference>
<evidence type="ECO:0000256" key="1">
    <source>
        <dbReference type="ARBA" id="ARBA00022491"/>
    </source>
</evidence>
<keyword evidence="3" id="KW-0238">DNA-binding</keyword>
<dbReference type="SMART" id="SM00871">
    <property type="entry name" value="AraC_E_bind"/>
    <property type="match status" value="1"/>
</dbReference>
<dbReference type="Gene3D" id="3.20.80.10">
    <property type="entry name" value="Regulatory factor, effector binding domain"/>
    <property type="match status" value="1"/>
</dbReference>
<dbReference type="PANTHER" id="PTHR30204">
    <property type="entry name" value="REDOX-CYCLING DRUG-SENSING TRANSCRIPTIONAL ACTIVATOR SOXR"/>
    <property type="match status" value="1"/>
</dbReference>
<dbReference type="GO" id="GO:0003677">
    <property type="term" value="F:DNA binding"/>
    <property type="evidence" value="ECO:0007669"/>
    <property type="project" value="UniProtKB-KW"/>
</dbReference>
<dbReference type="Pfam" id="PF13411">
    <property type="entry name" value="MerR_1"/>
    <property type="match status" value="1"/>
</dbReference>
<dbReference type="Pfam" id="PF06445">
    <property type="entry name" value="GyrI-like"/>
    <property type="match status" value="1"/>
</dbReference>
<keyword evidence="1" id="KW-0678">Repressor</keyword>
<proteinExistence type="predicted"/>
<keyword evidence="2" id="KW-0805">Transcription regulation</keyword>
<dbReference type="STRING" id="1612.ABB44_01110"/>
<feature type="domain" description="HTH merR-type" evidence="5">
    <location>
        <begin position="4"/>
        <end position="74"/>
    </location>
</feature>
<dbReference type="Proteomes" id="UP000295257">
    <property type="component" value="Unassembled WGS sequence"/>
</dbReference>
<evidence type="ECO:0000256" key="2">
    <source>
        <dbReference type="ARBA" id="ARBA00023015"/>
    </source>
</evidence>
<evidence type="ECO:0000256" key="4">
    <source>
        <dbReference type="ARBA" id="ARBA00023163"/>
    </source>
</evidence>
<evidence type="ECO:0000256" key="3">
    <source>
        <dbReference type="ARBA" id="ARBA00023125"/>
    </source>
</evidence>
<dbReference type="OrthoDB" id="9773308at2"/>
<accession>A0A4R5NED6</accession>
<keyword evidence="4" id="KW-0804">Transcription</keyword>
<comment type="caution">
    <text evidence="6">The sequence shown here is derived from an EMBL/GenBank/DDBJ whole genome shotgun (WGS) entry which is preliminary data.</text>
</comment>
<name>A0A4R5NED6_9LACO</name>
<dbReference type="PROSITE" id="PS50937">
    <property type="entry name" value="HTH_MERR_2"/>
    <property type="match status" value="1"/>
</dbReference>
<dbReference type="Gene3D" id="1.10.1660.10">
    <property type="match status" value="1"/>
</dbReference>
<sequence length="271" mass="31378">MEQLFTIGQLSKLFNIKVPTLRYYDEVGLLKPAKINNKTHYRYYSTQQFERLNVITYLRALDLPIDAIKQFFDARDINKLEAMLREQKLQVQKQITALENIDRRIDARINQVEDAVNSIWDKIEIVDLPAIPVVYLDEDYRPNDDIELPIVTLRKRFGLDKNIFLGKIALAVSKENLLREQFDSYNGLLLILEPGDSGDATGTLSAGKYIRLRFHGTHDTAAIQYQKLLQYCQKHNFEISGPAIETALIDYGITDDFDKYVTEIKFPIKDN</sequence>
<gene>
    <name evidence="6" type="ORF">C5L30_001670</name>
</gene>
<dbReference type="PANTHER" id="PTHR30204:SF69">
    <property type="entry name" value="MERR-FAMILY TRANSCRIPTIONAL REGULATOR"/>
    <property type="match status" value="1"/>
</dbReference>
<dbReference type="SUPFAM" id="SSF46955">
    <property type="entry name" value="Putative DNA-binding domain"/>
    <property type="match status" value="1"/>
</dbReference>
<dbReference type="SMART" id="SM00422">
    <property type="entry name" value="HTH_MERR"/>
    <property type="match status" value="1"/>
</dbReference>
<evidence type="ECO:0000313" key="7">
    <source>
        <dbReference type="Proteomes" id="UP000295257"/>
    </source>
</evidence>
<dbReference type="AlphaFoldDB" id="A0A4R5NED6"/>
<protein>
    <recommendedName>
        <fullName evidence="5">HTH merR-type domain-containing protein</fullName>
    </recommendedName>
</protein>
<dbReference type="SUPFAM" id="SSF55136">
    <property type="entry name" value="Probable bacterial effector-binding domain"/>
    <property type="match status" value="1"/>
</dbReference>
<organism evidence="6 7">
    <name type="scientific">Companilactobacillus farciminis</name>
    <dbReference type="NCBI Taxonomy" id="1612"/>
    <lineage>
        <taxon>Bacteria</taxon>
        <taxon>Bacillati</taxon>
        <taxon>Bacillota</taxon>
        <taxon>Bacilli</taxon>
        <taxon>Lactobacillales</taxon>
        <taxon>Lactobacillaceae</taxon>
        <taxon>Companilactobacillus</taxon>
    </lineage>
</organism>
<evidence type="ECO:0000259" key="5">
    <source>
        <dbReference type="PROSITE" id="PS50937"/>
    </source>
</evidence>
<dbReference type="InterPro" id="IPR047057">
    <property type="entry name" value="MerR_fam"/>
</dbReference>
<dbReference type="InterPro" id="IPR009061">
    <property type="entry name" value="DNA-bd_dom_put_sf"/>
</dbReference>
<dbReference type="InterPro" id="IPR000551">
    <property type="entry name" value="MerR-type_HTH_dom"/>
</dbReference>
<dbReference type="InterPro" id="IPR010499">
    <property type="entry name" value="AraC_E-bd"/>
</dbReference>